<dbReference type="CDD" id="cd02042">
    <property type="entry name" value="ParAB_family"/>
    <property type="match status" value="1"/>
</dbReference>
<sequence>MQIVSVINYKGGVGKTTVTSNLAAELAHRGKKVLILDMDAQASLTFSFVTPDFWDTALKETRTIKNWFDCISQGEPTMPLSDLRVRPELINSHLNRISKNGCLDIISSHLGLINVDLELATLLGGASPSQTQKKYLKVHGKLREELLLLGREMNYDLVLIDCPPNFNIVTKNALIASDKILIPAKPDYLSTLGIDYLQKSVDDLINDFNWYADKDEEYERVNPEIMGVVFTMIQINSGKPIAAQRQYISQTKRLKVPTFTTTFRENKTIFADAPRNSFPVVLNAYSNLTHSEIVSEIEDFVDEFITRLGE</sequence>
<dbReference type="Proteomes" id="UP000195840">
    <property type="component" value="Unassembled WGS sequence"/>
</dbReference>
<dbReference type="Pfam" id="PF13614">
    <property type="entry name" value="AAA_31"/>
    <property type="match status" value="1"/>
</dbReference>
<comment type="caution">
    <text evidence="2">The sequence shown here is derived from an EMBL/GenBank/DDBJ whole genome shotgun (WGS) entry which is preliminary data.</text>
</comment>
<gene>
    <name evidence="2" type="ORF">CBW52_14955</name>
</gene>
<dbReference type="InterPro" id="IPR050678">
    <property type="entry name" value="DNA_Partitioning_ATPase"/>
</dbReference>
<dbReference type="RefSeq" id="WP_087795510.1">
    <property type="nucleotide sequence ID" value="NZ_CAWNET010000009.1"/>
</dbReference>
<evidence type="ECO:0000313" key="3">
    <source>
        <dbReference type="Proteomes" id="UP000195840"/>
    </source>
</evidence>
<dbReference type="PANTHER" id="PTHR13696">
    <property type="entry name" value="P-LOOP CONTAINING NUCLEOSIDE TRIPHOSPHATE HYDROLASE"/>
    <property type="match status" value="1"/>
</dbReference>
<organism evidence="2 3">
    <name type="scientific">Yersinia kristensenii</name>
    <dbReference type="NCBI Taxonomy" id="28152"/>
    <lineage>
        <taxon>Bacteria</taxon>
        <taxon>Pseudomonadati</taxon>
        <taxon>Pseudomonadota</taxon>
        <taxon>Gammaproteobacteria</taxon>
        <taxon>Enterobacterales</taxon>
        <taxon>Yersiniaceae</taxon>
        <taxon>Yersinia</taxon>
    </lineage>
</organism>
<protein>
    <submittedName>
        <fullName evidence="2">Cobyrinic acid a,c-diamide synthase</fullName>
    </submittedName>
</protein>
<feature type="domain" description="AAA" evidence="1">
    <location>
        <begin position="1"/>
        <end position="209"/>
    </location>
</feature>
<evidence type="ECO:0000259" key="1">
    <source>
        <dbReference type="Pfam" id="PF13614"/>
    </source>
</evidence>
<proteinExistence type="predicted"/>
<dbReference type="InterPro" id="IPR025669">
    <property type="entry name" value="AAA_dom"/>
</dbReference>
<dbReference type="Gene3D" id="3.40.50.300">
    <property type="entry name" value="P-loop containing nucleotide triphosphate hydrolases"/>
    <property type="match status" value="1"/>
</dbReference>
<dbReference type="InterPro" id="IPR027417">
    <property type="entry name" value="P-loop_NTPase"/>
</dbReference>
<accession>A0AB73NI81</accession>
<reference evidence="2 3" key="1">
    <citation type="submission" date="2017-05" db="EMBL/GenBank/DDBJ databases">
        <title>Whole genome sequencing of Yersinia kristensenii.</title>
        <authorList>
            <person name="Campioni F."/>
        </authorList>
    </citation>
    <scope>NUCLEOTIDE SEQUENCE [LARGE SCALE GENOMIC DNA]</scope>
    <source>
        <strain evidence="2 3">CFSAN060538</strain>
    </source>
</reference>
<name>A0AB73NI81_YERKR</name>
<dbReference type="PANTHER" id="PTHR13696:SF99">
    <property type="entry name" value="COBYRINIC ACID AC-DIAMIDE SYNTHASE"/>
    <property type="match status" value="1"/>
</dbReference>
<keyword evidence="3" id="KW-1185">Reference proteome</keyword>
<dbReference type="AlphaFoldDB" id="A0AB73NI81"/>
<dbReference type="EMBL" id="NHOG01000017">
    <property type="protein sequence ID" value="OVZ79555.1"/>
    <property type="molecule type" value="Genomic_DNA"/>
</dbReference>
<evidence type="ECO:0000313" key="2">
    <source>
        <dbReference type="EMBL" id="OVZ79555.1"/>
    </source>
</evidence>
<dbReference type="SUPFAM" id="SSF52540">
    <property type="entry name" value="P-loop containing nucleoside triphosphate hydrolases"/>
    <property type="match status" value="1"/>
</dbReference>